<proteinExistence type="predicted"/>
<keyword evidence="1" id="KW-0732">Signal</keyword>
<evidence type="ECO:0000313" key="3">
    <source>
        <dbReference type="Proteomes" id="UP001178507"/>
    </source>
</evidence>
<organism evidence="2 3">
    <name type="scientific">Effrenium voratum</name>
    <dbReference type="NCBI Taxonomy" id="2562239"/>
    <lineage>
        <taxon>Eukaryota</taxon>
        <taxon>Sar</taxon>
        <taxon>Alveolata</taxon>
        <taxon>Dinophyceae</taxon>
        <taxon>Suessiales</taxon>
        <taxon>Symbiodiniaceae</taxon>
        <taxon>Effrenium</taxon>
    </lineage>
</organism>
<evidence type="ECO:0000256" key="1">
    <source>
        <dbReference type="SAM" id="SignalP"/>
    </source>
</evidence>
<evidence type="ECO:0000313" key="2">
    <source>
        <dbReference type="EMBL" id="CAJ1407253.1"/>
    </source>
</evidence>
<accession>A0AA36JJ89</accession>
<dbReference type="AlphaFoldDB" id="A0AA36JJ89"/>
<dbReference type="Proteomes" id="UP001178507">
    <property type="component" value="Unassembled WGS sequence"/>
</dbReference>
<sequence length="116" mass="12005">MTKAPASPLERLLWLTPKLWFTPLLSLSLGPGGIAGQATAAPAKLTNKWALRHAWYSTPRTAQDAQTPAAGLVGGASSAVNWQTTCIGACLSCVLCIALALPGLCAELCCVGDSRL</sequence>
<gene>
    <name evidence="2" type="ORF">EVOR1521_LOCUS29000</name>
</gene>
<reference evidence="2" key="1">
    <citation type="submission" date="2023-08" db="EMBL/GenBank/DDBJ databases">
        <authorList>
            <person name="Chen Y."/>
            <person name="Shah S."/>
            <person name="Dougan E. K."/>
            <person name="Thang M."/>
            <person name="Chan C."/>
        </authorList>
    </citation>
    <scope>NUCLEOTIDE SEQUENCE</scope>
</reference>
<feature type="chain" id="PRO_5041292530" evidence="1">
    <location>
        <begin position="37"/>
        <end position="116"/>
    </location>
</feature>
<comment type="caution">
    <text evidence="2">The sequence shown here is derived from an EMBL/GenBank/DDBJ whole genome shotgun (WGS) entry which is preliminary data.</text>
</comment>
<keyword evidence="3" id="KW-1185">Reference proteome</keyword>
<name>A0AA36JJ89_9DINO</name>
<protein>
    <submittedName>
        <fullName evidence="2">Uncharacterized protein</fullName>
    </submittedName>
</protein>
<dbReference type="EMBL" id="CAUJNA010003664">
    <property type="protein sequence ID" value="CAJ1407253.1"/>
    <property type="molecule type" value="Genomic_DNA"/>
</dbReference>
<feature type="signal peptide" evidence="1">
    <location>
        <begin position="1"/>
        <end position="36"/>
    </location>
</feature>